<protein>
    <submittedName>
        <fullName evidence="1">Uncharacterized protein</fullName>
    </submittedName>
</protein>
<evidence type="ECO:0000313" key="1">
    <source>
        <dbReference type="EMBL" id="KAF0030028.1"/>
    </source>
</evidence>
<evidence type="ECO:0000313" key="2">
    <source>
        <dbReference type="Proteomes" id="UP000438429"/>
    </source>
</evidence>
<dbReference type="EMBL" id="VEVO01000015">
    <property type="protein sequence ID" value="KAF0030028.1"/>
    <property type="molecule type" value="Genomic_DNA"/>
</dbReference>
<gene>
    <name evidence="1" type="ORF">F2P81_016759</name>
</gene>
<proteinExistence type="predicted"/>
<accession>A0A6A4SCN1</accession>
<dbReference type="AlphaFoldDB" id="A0A6A4SCN1"/>
<organism evidence="1 2">
    <name type="scientific">Scophthalmus maximus</name>
    <name type="common">Turbot</name>
    <name type="synonym">Psetta maxima</name>
    <dbReference type="NCBI Taxonomy" id="52904"/>
    <lineage>
        <taxon>Eukaryota</taxon>
        <taxon>Metazoa</taxon>
        <taxon>Chordata</taxon>
        <taxon>Craniata</taxon>
        <taxon>Vertebrata</taxon>
        <taxon>Euteleostomi</taxon>
        <taxon>Actinopterygii</taxon>
        <taxon>Neopterygii</taxon>
        <taxon>Teleostei</taxon>
        <taxon>Neoteleostei</taxon>
        <taxon>Acanthomorphata</taxon>
        <taxon>Carangaria</taxon>
        <taxon>Pleuronectiformes</taxon>
        <taxon>Pleuronectoidei</taxon>
        <taxon>Scophthalmidae</taxon>
        <taxon>Scophthalmus</taxon>
    </lineage>
</organism>
<sequence length="147" mass="16219">MVSPEWTAAIEVCNAMQQEVAGAVTLCSFSQVWYRPYTISLINRAILKIGNVDLSEGSERILRCAAVRCGPDDPIVVKKTRFHCPKVTISVSYSHKPPYLSQTLYGPSPHNPAPLRPSLCAAVKDKTQMTTNSRLRSLSGGDERQEN</sequence>
<reference evidence="1 2" key="1">
    <citation type="submission" date="2019-06" db="EMBL/GenBank/DDBJ databases">
        <title>Draft genomes of female and male turbot (Scophthalmus maximus).</title>
        <authorList>
            <person name="Xu H."/>
            <person name="Xu X.-W."/>
            <person name="Shao C."/>
            <person name="Chen S."/>
        </authorList>
    </citation>
    <scope>NUCLEOTIDE SEQUENCE [LARGE SCALE GENOMIC DNA]</scope>
    <source>
        <strain evidence="1">Ysfricsl-2016a</strain>
        <tissue evidence="1">Blood</tissue>
    </source>
</reference>
<comment type="caution">
    <text evidence="1">The sequence shown here is derived from an EMBL/GenBank/DDBJ whole genome shotgun (WGS) entry which is preliminary data.</text>
</comment>
<dbReference type="Proteomes" id="UP000438429">
    <property type="component" value="Unassembled WGS sequence"/>
</dbReference>
<name>A0A6A4SCN1_SCOMX</name>